<dbReference type="Pfam" id="PF20414">
    <property type="entry name" value="DUF6698"/>
    <property type="match status" value="1"/>
</dbReference>
<dbReference type="EMBL" id="GL945510">
    <property type="protein sequence ID" value="EGN92219.1"/>
    <property type="molecule type" value="Genomic_DNA"/>
</dbReference>
<sequence>DDTKALKGSIIDWITPKAQNLDPPLHQNIKSTQGFGHPQTKLQSGETLVTSDQWPLFLYAGLDYDSTDPWKGLLRNNLFVLAYKHIFLSPSSVNSNTEARATHSSNARLHGMHQVTRGSIAYIATQVHFALLAQSVFSRTDTITDSEGFFNSILGLLQDPNEIEEDNDLLAWWNQYVLDCPPYILVCSVLNHHYRKIFPSSLRQQNSVLLLGFERSVLQ</sequence>
<dbReference type="Proteomes" id="UP000008063">
    <property type="component" value="Unassembled WGS sequence"/>
</dbReference>
<dbReference type="InterPro" id="IPR046521">
    <property type="entry name" value="DUF6698"/>
</dbReference>
<evidence type="ECO:0000313" key="1">
    <source>
        <dbReference type="EMBL" id="EGN92219.1"/>
    </source>
</evidence>
<protein>
    <submittedName>
        <fullName evidence="1">Uncharacterized protein</fullName>
    </submittedName>
</protein>
<feature type="non-terminal residue" evidence="1">
    <location>
        <position position="1"/>
    </location>
</feature>
<accession>F8QHH9</accession>
<keyword evidence="2" id="KW-1185">Reference proteome</keyword>
<organism evidence="2">
    <name type="scientific">Serpula lacrymans var. lacrymans (strain S7.3)</name>
    <name type="common">Dry rot fungus</name>
    <dbReference type="NCBI Taxonomy" id="936435"/>
    <lineage>
        <taxon>Eukaryota</taxon>
        <taxon>Fungi</taxon>
        <taxon>Dikarya</taxon>
        <taxon>Basidiomycota</taxon>
        <taxon>Agaricomycotina</taxon>
        <taxon>Agaricomycetes</taxon>
        <taxon>Agaricomycetidae</taxon>
        <taxon>Boletales</taxon>
        <taxon>Coniophorineae</taxon>
        <taxon>Serpulaceae</taxon>
        <taxon>Serpula</taxon>
    </lineage>
</organism>
<dbReference type="InParanoid" id="F8QHH9"/>
<reference evidence="2" key="1">
    <citation type="journal article" date="2011" name="Science">
        <title>The plant cell wall-decomposing machinery underlies the functional diversity of forest fungi.</title>
        <authorList>
            <person name="Eastwood D.C."/>
            <person name="Floudas D."/>
            <person name="Binder M."/>
            <person name="Majcherczyk A."/>
            <person name="Schneider P."/>
            <person name="Aerts A."/>
            <person name="Asiegbu F.O."/>
            <person name="Baker S.E."/>
            <person name="Barry K."/>
            <person name="Bendiksby M."/>
            <person name="Blumentritt M."/>
            <person name="Coutinho P.M."/>
            <person name="Cullen D."/>
            <person name="de Vries R.P."/>
            <person name="Gathman A."/>
            <person name="Goodell B."/>
            <person name="Henrissat B."/>
            <person name="Ihrmark K."/>
            <person name="Kauserud H."/>
            <person name="Kohler A."/>
            <person name="LaButti K."/>
            <person name="Lapidus A."/>
            <person name="Lavin J.L."/>
            <person name="Lee Y.-H."/>
            <person name="Lindquist E."/>
            <person name="Lilly W."/>
            <person name="Lucas S."/>
            <person name="Morin E."/>
            <person name="Murat C."/>
            <person name="Oguiza J.A."/>
            <person name="Park J."/>
            <person name="Pisabarro A.G."/>
            <person name="Riley R."/>
            <person name="Rosling A."/>
            <person name="Salamov A."/>
            <person name="Schmidt O."/>
            <person name="Schmutz J."/>
            <person name="Skrede I."/>
            <person name="Stenlid J."/>
            <person name="Wiebenga A."/>
            <person name="Xie X."/>
            <person name="Kuees U."/>
            <person name="Hibbett D.S."/>
            <person name="Hoffmeister D."/>
            <person name="Hoegberg N."/>
            <person name="Martin F."/>
            <person name="Grigoriev I.V."/>
            <person name="Watkinson S.C."/>
        </authorList>
    </citation>
    <scope>NUCLEOTIDE SEQUENCE [LARGE SCALE GENOMIC DNA]</scope>
    <source>
        <strain evidence="2">strain S7.3</strain>
    </source>
</reference>
<dbReference type="HOGENOM" id="CLU_035918_4_0_1"/>
<gene>
    <name evidence="1" type="ORF">SERLA73DRAFT_66102</name>
</gene>
<dbReference type="AlphaFoldDB" id="F8QHH9"/>
<proteinExistence type="predicted"/>
<dbReference type="OrthoDB" id="3160134at2759"/>
<evidence type="ECO:0000313" key="2">
    <source>
        <dbReference type="Proteomes" id="UP000008063"/>
    </source>
</evidence>
<dbReference type="STRING" id="936435.F8QHH9"/>
<name>F8QHH9_SERL3</name>